<gene>
    <name evidence="2" type="ORF">KSZ_02900</name>
</gene>
<evidence type="ECO:0000313" key="3">
    <source>
        <dbReference type="Proteomes" id="UP000635565"/>
    </source>
</evidence>
<proteinExistence type="predicted"/>
<keyword evidence="3" id="KW-1185">Reference proteome</keyword>
<evidence type="ECO:0000256" key="1">
    <source>
        <dbReference type="SAM" id="Phobius"/>
    </source>
</evidence>
<evidence type="ECO:0000313" key="2">
    <source>
        <dbReference type="EMBL" id="GHO82284.1"/>
    </source>
</evidence>
<protein>
    <submittedName>
        <fullName evidence="2">Uncharacterized protein</fullName>
    </submittedName>
</protein>
<feature type="transmembrane region" description="Helical" evidence="1">
    <location>
        <begin position="12"/>
        <end position="34"/>
    </location>
</feature>
<keyword evidence="1" id="KW-1133">Transmembrane helix</keyword>
<sequence>MKYRGIRITLSVIEVLIGSAAVDGGIALLTDAFHFDRWLPVAWLQGTPFSDYTIPGLFLLLVVGGGMLLAATTVFIQREWQEKAKANNSG</sequence>
<keyword evidence="1" id="KW-0472">Membrane</keyword>
<dbReference type="Proteomes" id="UP000635565">
    <property type="component" value="Unassembled WGS sequence"/>
</dbReference>
<dbReference type="RefSeq" id="WP_201359977.1">
    <property type="nucleotide sequence ID" value="NZ_BNJJ01000001.1"/>
</dbReference>
<keyword evidence="1" id="KW-0812">Transmembrane</keyword>
<reference evidence="2 3" key="1">
    <citation type="journal article" date="2021" name="Int. J. Syst. Evol. Microbiol.">
        <title>Reticulibacter mediterranei gen. nov., sp. nov., within the new family Reticulibacteraceae fam. nov., and Ktedonospora formicarum gen. nov., sp. nov., Ktedonobacter robiniae sp. nov., Dictyobacter formicarum sp. nov. and Dictyobacter arantiisoli sp. nov., belonging to the class Ktedonobacteria.</title>
        <authorList>
            <person name="Yabe S."/>
            <person name="Zheng Y."/>
            <person name="Wang C.M."/>
            <person name="Sakai Y."/>
            <person name="Abe K."/>
            <person name="Yokota A."/>
            <person name="Donadio S."/>
            <person name="Cavaletti L."/>
            <person name="Monciardini P."/>
        </authorList>
    </citation>
    <scope>NUCLEOTIDE SEQUENCE [LARGE SCALE GENOMIC DNA]</scope>
    <source>
        <strain evidence="2 3">SOSP1-9</strain>
    </source>
</reference>
<name>A0ABQ3V924_9CHLR</name>
<feature type="transmembrane region" description="Helical" evidence="1">
    <location>
        <begin position="54"/>
        <end position="76"/>
    </location>
</feature>
<comment type="caution">
    <text evidence="2">The sequence shown here is derived from an EMBL/GenBank/DDBJ whole genome shotgun (WGS) entry which is preliminary data.</text>
</comment>
<organism evidence="2 3">
    <name type="scientific">Dictyobacter formicarum</name>
    <dbReference type="NCBI Taxonomy" id="2778368"/>
    <lineage>
        <taxon>Bacteria</taxon>
        <taxon>Bacillati</taxon>
        <taxon>Chloroflexota</taxon>
        <taxon>Ktedonobacteria</taxon>
        <taxon>Ktedonobacterales</taxon>
        <taxon>Dictyobacteraceae</taxon>
        <taxon>Dictyobacter</taxon>
    </lineage>
</organism>
<accession>A0ABQ3V924</accession>
<dbReference type="EMBL" id="BNJJ01000001">
    <property type="protein sequence ID" value="GHO82284.1"/>
    <property type="molecule type" value="Genomic_DNA"/>
</dbReference>